<dbReference type="InterPro" id="IPR029063">
    <property type="entry name" value="SAM-dependent_MTases_sf"/>
</dbReference>
<dbReference type="Proteomes" id="UP000305874">
    <property type="component" value="Unassembled WGS sequence"/>
</dbReference>
<dbReference type="PANTHER" id="PTHR13090">
    <property type="entry name" value="ARGININE-HYDROXYLASE NDUFAF5, MITOCHONDRIAL"/>
    <property type="match status" value="1"/>
</dbReference>
<evidence type="ECO:0000259" key="3">
    <source>
        <dbReference type="Pfam" id="PF08241"/>
    </source>
</evidence>
<protein>
    <submittedName>
        <fullName evidence="4">Dethiobiotin synthase</fullName>
    </submittedName>
</protein>
<proteinExistence type="predicted"/>
<comment type="caution">
    <text evidence="4">The sequence shown here is derived from an EMBL/GenBank/DDBJ whole genome shotgun (WGS) entry which is preliminary data.</text>
</comment>
<feature type="domain" description="Methyltransferase type 11" evidence="3">
    <location>
        <begin position="49"/>
        <end position="141"/>
    </location>
</feature>
<dbReference type="AlphaFoldDB" id="A0A5S3Z986"/>
<dbReference type="Gene3D" id="3.40.50.150">
    <property type="entry name" value="Vaccinia Virus protein VP39"/>
    <property type="match status" value="1"/>
</dbReference>
<organism evidence="4 5">
    <name type="scientific">Pseudoalteromonas ruthenica</name>
    <dbReference type="NCBI Taxonomy" id="151081"/>
    <lineage>
        <taxon>Bacteria</taxon>
        <taxon>Pseudomonadati</taxon>
        <taxon>Pseudomonadota</taxon>
        <taxon>Gammaproteobacteria</taxon>
        <taxon>Alteromonadales</taxon>
        <taxon>Pseudoalteromonadaceae</taxon>
        <taxon>Pseudoalteromonas</taxon>
    </lineage>
</organism>
<dbReference type="CDD" id="cd02440">
    <property type="entry name" value="AdoMet_MTases"/>
    <property type="match status" value="1"/>
</dbReference>
<keyword evidence="1" id="KW-0489">Methyltransferase</keyword>
<dbReference type="InterPro" id="IPR013216">
    <property type="entry name" value="Methyltransf_11"/>
</dbReference>
<dbReference type="InterPro" id="IPR050602">
    <property type="entry name" value="Malonyl-ACP_OMT"/>
</dbReference>
<accession>A0A5S3Z986</accession>
<dbReference type="EMBL" id="PNCG01000002">
    <property type="protein sequence ID" value="TMP88440.1"/>
    <property type="molecule type" value="Genomic_DNA"/>
</dbReference>
<sequence length="253" mass="27219">MPMSAALKLTTQRQFSKAATNYQQHARVQAASSTVLLDHIGARHLGVCLDLGAGPGVNSHALSVRAQQLVSLDLSESMLQCARTLGGDDNHVVCADMDTLPIHSAAIDTVFSNFAMQWSADLAALLCELHRILTANGRAYIAVVSEGSLEEVKAAFATAGVPAINQFIRVGDLTIAAKQAGFKVQWQHQARLLDRFDSAKQALKSLSAIGANSCEHGHRHLSKNQYMQILNYLQGSQPGVGLSYNVAFLELIK</sequence>
<dbReference type="GO" id="GO:0008757">
    <property type="term" value="F:S-adenosylmethionine-dependent methyltransferase activity"/>
    <property type="evidence" value="ECO:0007669"/>
    <property type="project" value="InterPro"/>
</dbReference>
<evidence type="ECO:0000256" key="2">
    <source>
        <dbReference type="ARBA" id="ARBA00022679"/>
    </source>
</evidence>
<evidence type="ECO:0000313" key="5">
    <source>
        <dbReference type="Proteomes" id="UP000305874"/>
    </source>
</evidence>
<dbReference type="Pfam" id="PF08241">
    <property type="entry name" value="Methyltransf_11"/>
    <property type="match status" value="1"/>
</dbReference>
<evidence type="ECO:0000313" key="4">
    <source>
        <dbReference type="EMBL" id="TMP88440.1"/>
    </source>
</evidence>
<evidence type="ECO:0000256" key="1">
    <source>
        <dbReference type="ARBA" id="ARBA00022603"/>
    </source>
</evidence>
<dbReference type="PANTHER" id="PTHR13090:SF1">
    <property type="entry name" value="ARGININE-HYDROXYLASE NDUFAF5, MITOCHONDRIAL"/>
    <property type="match status" value="1"/>
</dbReference>
<gene>
    <name evidence="4" type="ORF">CWC05_03135</name>
</gene>
<name>A0A5S3Z986_9GAMM</name>
<dbReference type="SUPFAM" id="SSF53335">
    <property type="entry name" value="S-adenosyl-L-methionine-dependent methyltransferases"/>
    <property type="match status" value="1"/>
</dbReference>
<reference evidence="5" key="2">
    <citation type="submission" date="2019-06" db="EMBL/GenBank/DDBJ databases">
        <title>Co-occurence of chitin degradation, pigmentation and bioactivity in marine Pseudoalteromonas.</title>
        <authorList>
            <person name="Sonnenschein E.C."/>
            <person name="Bech P.K."/>
        </authorList>
    </citation>
    <scope>NUCLEOTIDE SEQUENCE [LARGE SCALE GENOMIC DNA]</scope>
    <source>
        <strain evidence="5">S2897</strain>
    </source>
</reference>
<dbReference type="GO" id="GO:0032259">
    <property type="term" value="P:methylation"/>
    <property type="evidence" value="ECO:0007669"/>
    <property type="project" value="UniProtKB-KW"/>
</dbReference>
<keyword evidence="2" id="KW-0808">Transferase</keyword>
<reference evidence="4 5" key="1">
    <citation type="submission" date="2017-12" db="EMBL/GenBank/DDBJ databases">
        <authorList>
            <person name="Paulsen S."/>
            <person name="Gram L.K."/>
        </authorList>
    </citation>
    <scope>NUCLEOTIDE SEQUENCE [LARGE SCALE GENOMIC DNA]</scope>
    <source>
        <strain evidence="4 5">S2897</strain>
    </source>
</reference>